<evidence type="ECO:0000256" key="1">
    <source>
        <dbReference type="SAM" id="Phobius"/>
    </source>
</evidence>
<dbReference type="InterPro" id="IPR018711">
    <property type="entry name" value="NAGPA"/>
</dbReference>
<reference evidence="4" key="1">
    <citation type="submission" date="2014-12" db="EMBL/GenBank/DDBJ databases">
        <title>Genome sequence of Clostridium beijerinckii strain 59B.</title>
        <authorList>
            <person name="Little G.T."/>
            <person name="Minton N.P."/>
        </authorList>
    </citation>
    <scope>NUCLEOTIDE SEQUENCE [LARGE SCALE GENOMIC DNA]</scope>
    <source>
        <strain evidence="4">59B</strain>
    </source>
</reference>
<keyword evidence="1" id="KW-0812">Transmembrane</keyword>
<dbReference type="EMBL" id="CP010086">
    <property type="protein sequence ID" value="AJG97687.2"/>
    <property type="molecule type" value="Genomic_DNA"/>
</dbReference>
<proteinExistence type="predicted"/>
<dbReference type="Pfam" id="PF09992">
    <property type="entry name" value="NAGPA"/>
    <property type="match status" value="1"/>
</dbReference>
<keyword evidence="1" id="KW-0472">Membrane</keyword>
<gene>
    <name evidence="3" type="ORF">LF65_01068</name>
</gene>
<feature type="transmembrane region" description="Helical" evidence="1">
    <location>
        <begin position="38"/>
        <end position="62"/>
    </location>
</feature>
<feature type="domain" description="Phosphodiester glycosidase" evidence="2">
    <location>
        <begin position="173"/>
        <end position="355"/>
    </location>
</feature>
<dbReference type="PANTHER" id="PTHR40446:SF2">
    <property type="entry name" value="N-ACETYLGLUCOSAMINE-1-PHOSPHODIESTER ALPHA-N-ACETYLGLUCOSAMINIDASE"/>
    <property type="match status" value="1"/>
</dbReference>
<dbReference type="KEGG" id="cbei:LF65_01068"/>
<protein>
    <submittedName>
        <fullName evidence="3">Exopolysaccharide biosynthesis protein</fullName>
    </submittedName>
</protein>
<evidence type="ECO:0000313" key="3">
    <source>
        <dbReference type="EMBL" id="AJG97687.2"/>
    </source>
</evidence>
<name>A0A0B5QIE5_CLOBE</name>
<dbReference type="STRING" id="1520.LF65_01068"/>
<organism evidence="3 4">
    <name type="scientific">Clostridium beijerinckii</name>
    <name type="common">Clostridium MP</name>
    <dbReference type="NCBI Taxonomy" id="1520"/>
    <lineage>
        <taxon>Bacteria</taxon>
        <taxon>Bacillati</taxon>
        <taxon>Bacillota</taxon>
        <taxon>Clostridia</taxon>
        <taxon>Eubacteriales</taxon>
        <taxon>Clostridiaceae</taxon>
        <taxon>Clostridium</taxon>
    </lineage>
</organism>
<sequence>MQLKCIFREDNKMDINRKNKNINKKSKAKKSKKRVNKISFKTLAIFFAFELFFTGCTFPFLLLYGPFDNAKSQYVGAAMTSMSHQYLATWFLSDKKIAEIMGENSTEETSETTNISDIKVPKVKDDTIELHDIENSKYNGYYLVVKDPTRVKIGVSSKLGVEGETTSTIAENNDAIAAINGGAFTDQSSAAQWTGNGGLASGIVMTGGEVKVNDVGDNPTTTFGIDKNGVMVVGDYTVEKLKELGIQEALSFGPALIINGNMVKINGDGGFGTAPKTAIGQMKDGSIILLVIDGREIGSIGATLKELQEIMHQLGAWNAMNLDGGKSTTLYYYGEVRNKPSNSMGERTIPTAVIVK</sequence>
<keyword evidence="1" id="KW-1133">Transmembrane helix</keyword>
<evidence type="ECO:0000313" key="4">
    <source>
        <dbReference type="Proteomes" id="UP000031866"/>
    </source>
</evidence>
<dbReference type="AlphaFoldDB" id="A0A0B5QIE5"/>
<dbReference type="OrthoDB" id="9809781at2"/>
<evidence type="ECO:0000259" key="2">
    <source>
        <dbReference type="Pfam" id="PF09992"/>
    </source>
</evidence>
<dbReference type="Proteomes" id="UP000031866">
    <property type="component" value="Chromosome"/>
</dbReference>
<dbReference type="PANTHER" id="PTHR40446">
    <property type="entry name" value="N-ACETYLGLUCOSAMINE-1-PHOSPHODIESTER ALPHA-N-ACETYLGLUCOSAMINIDASE"/>
    <property type="match status" value="1"/>
</dbReference>
<accession>A0A0B5QIE5</accession>